<gene>
    <name evidence="1" type="ORF">HPB47_027762</name>
</gene>
<dbReference type="EMBL" id="JABSTQ010009898">
    <property type="protein sequence ID" value="KAG0425042.1"/>
    <property type="molecule type" value="Genomic_DNA"/>
</dbReference>
<sequence length="325" mass="36144">MAVADQRLVSYRHHMRKTYEEKARNVPRMYILHVGLNDVLKGEQPDTIIERLRLQWAKRKASLAICSVPEIDGRGKEVRATTMLLNAKLKQLCKRIRAKFIDLSRELASILAMQKDGLHYRTEGSQVVTDRVGALVTHFLGLQRRDNFSGHTGSNRGRYGTHLTVANRAEAGRKAHAHDLPGLSSGSRTSGAHRVVNTPPIAKETVKQPVPNFPGPVCSPQRQRDHPPQSSPLHAIWVPPLLIPPNRHLQGQSCGTLPPRTGSQEGTFALGPTARQTFPVCNPKLNDLMAGCLQHPTCAPTQELTHFVNQLVRQQLAAMQLQREC</sequence>
<name>A0AC60PVJ6_IXOPE</name>
<evidence type="ECO:0000313" key="2">
    <source>
        <dbReference type="Proteomes" id="UP000805193"/>
    </source>
</evidence>
<organism evidence="1 2">
    <name type="scientific">Ixodes persulcatus</name>
    <name type="common">Taiga tick</name>
    <dbReference type="NCBI Taxonomy" id="34615"/>
    <lineage>
        <taxon>Eukaryota</taxon>
        <taxon>Metazoa</taxon>
        <taxon>Ecdysozoa</taxon>
        <taxon>Arthropoda</taxon>
        <taxon>Chelicerata</taxon>
        <taxon>Arachnida</taxon>
        <taxon>Acari</taxon>
        <taxon>Parasitiformes</taxon>
        <taxon>Ixodida</taxon>
        <taxon>Ixodoidea</taxon>
        <taxon>Ixodidae</taxon>
        <taxon>Ixodinae</taxon>
        <taxon>Ixodes</taxon>
    </lineage>
</organism>
<accession>A0AC60PVJ6</accession>
<evidence type="ECO:0000313" key="1">
    <source>
        <dbReference type="EMBL" id="KAG0425042.1"/>
    </source>
</evidence>
<protein>
    <submittedName>
        <fullName evidence="1">Uncharacterized protein</fullName>
    </submittedName>
</protein>
<keyword evidence="2" id="KW-1185">Reference proteome</keyword>
<reference evidence="1 2" key="1">
    <citation type="journal article" date="2020" name="Cell">
        <title>Large-Scale Comparative Analyses of Tick Genomes Elucidate Their Genetic Diversity and Vector Capacities.</title>
        <authorList>
            <consortium name="Tick Genome and Microbiome Consortium (TIGMIC)"/>
            <person name="Jia N."/>
            <person name="Wang J."/>
            <person name="Shi W."/>
            <person name="Du L."/>
            <person name="Sun Y."/>
            <person name="Zhan W."/>
            <person name="Jiang J.F."/>
            <person name="Wang Q."/>
            <person name="Zhang B."/>
            <person name="Ji P."/>
            <person name="Bell-Sakyi L."/>
            <person name="Cui X.M."/>
            <person name="Yuan T.T."/>
            <person name="Jiang B.G."/>
            <person name="Yang W.F."/>
            <person name="Lam T.T."/>
            <person name="Chang Q.C."/>
            <person name="Ding S.J."/>
            <person name="Wang X.J."/>
            <person name="Zhu J.G."/>
            <person name="Ruan X.D."/>
            <person name="Zhao L."/>
            <person name="Wei J.T."/>
            <person name="Ye R.Z."/>
            <person name="Que T.C."/>
            <person name="Du C.H."/>
            <person name="Zhou Y.H."/>
            <person name="Cheng J.X."/>
            <person name="Dai P.F."/>
            <person name="Guo W.B."/>
            <person name="Han X.H."/>
            <person name="Huang E.J."/>
            <person name="Li L.F."/>
            <person name="Wei W."/>
            <person name="Gao Y.C."/>
            <person name="Liu J.Z."/>
            <person name="Shao H.Z."/>
            <person name="Wang X."/>
            <person name="Wang C.C."/>
            <person name="Yang T.C."/>
            <person name="Huo Q.B."/>
            <person name="Li W."/>
            <person name="Chen H.Y."/>
            <person name="Chen S.E."/>
            <person name="Zhou L.G."/>
            <person name="Ni X.B."/>
            <person name="Tian J.H."/>
            <person name="Sheng Y."/>
            <person name="Liu T."/>
            <person name="Pan Y.S."/>
            <person name="Xia L.Y."/>
            <person name="Li J."/>
            <person name="Zhao F."/>
            <person name="Cao W.C."/>
        </authorList>
    </citation>
    <scope>NUCLEOTIDE SEQUENCE [LARGE SCALE GENOMIC DNA]</scope>
    <source>
        <strain evidence="1">Iper-2018</strain>
    </source>
</reference>
<proteinExistence type="predicted"/>
<comment type="caution">
    <text evidence="1">The sequence shown here is derived from an EMBL/GenBank/DDBJ whole genome shotgun (WGS) entry which is preliminary data.</text>
</comment>
<dbReference type="Proteomes" id="UP000805193">
    <property type="component" value="Unassembled WGS sequence"/>
</dbReference>